<dbReference type="RefSeq" id="WP_145372546.1">
    <property type="nucleotide sequence ID" value="NZ_CP036275.1"/>
</dbReference>
<dbReference type="AlphaFoldDB" id="A0A517ZFS1"/>
<dbReference type="EMBL" id="CP036275">
    <property type="protein sequence ID" value="QDU41292.1"/>
    <property type="molecule type" value="Genomic_DNA"/>
</dbReference>
<keyword evidence="1" id="KW-0812">Transmembrane</keyword>
<dbReference type="Gene3D" id="1.10.620.20">
    <property type="entry name" value="Ribonucleotide Reductase, subunit A"/>
    <property type="match status" value="1"/>
</dbReference>
<evidence type="ECO:0000256" key="1">
    <source>
        <dbReference type="SAM" id="Phobius"/>
    </source>
</evidence>
<evidence type="ECO:0000313" key="3">
    <source>
        <dbReference type="Proteomes" id="UP000320496"/>
    </source>
</evidence>
<proteinExistence type="predicted"/>
<dbReference type="SUPFAM" id="SSF47240">
    <property type="entry name" value="Ferritin-like"/>
    <property type="match status" value="1"/>
</dbReference>
<dbReference type="InterPro" id="IPR009078">
    <property type="entry name" value="Ferritin-like_SF"/>
</dbReference>
<dbReference type="InterPro" id="IPR012348">
    <property type="entry name" value="RNR-like"/>
</dbReference>
<keyword evidence="1" id="KW-1133">Transmembrane helix</keyword>
<sequence length="256" mass="29325">MPTSLEWRQYYEQNARSLLPIPWEAGNELTADERRAVADSVQGFQAGESSEGRHLYRDAERYAQKTGDHEYLAAIRLFIAEEQRHARDLARFLQLNDIPIIRTTFPDRVFRKLRHMFGGLEISVAVLITAEIIAKVYYAALQKATGSTVLIALCEQILRDEEKHVAFQAEQLGRLRRGRRRLLQAMTMGLQRFLYFGTCIVVWWYHGRAFRKGGVNLRQYWRSCWREFNGAFAIAARVASSPVPVSAAVPAPQAPI</sequence>
<reference evidence="2 3" key="1">
    <citation type="submission" date="2019-02" db="EMBL/GenBank/DDBJ databases">
        <title>Deep-cultivation of Planctomycetes and their phenomic and genomic characterization uncovers novel biology.</title>
        <authorList>
            <person name="Wiegand S."/>
            <person name="Jogler M."/>
            <person name="Boedeker C."/>
            <person name="Pinto D."/>
            <person name="Vollmers J."/>
            <person name="Rivas-Marin E."/>
            <person name="Kohn T."/>
            <person name="Peeters S.H."/>
            <person name="Heuer A."/>
            <person name="Rast P."/>
            <person name="Oberbeckmann S."/>
            <person name="Bunk B."/>
            <person name="Jeske O."/>
            <person name="Meyerdierks A."/>
            <person name="Storesund J.E."/>
            <person name="Kallscheuer N."/>
            <person name="Luecker S."/>
            <person name="Lage O.M."/>
            <person name="Pohl T."/>
            <person name="Merkel B.J."/>
            <person name="Hornburger P."/>
            <person name="Mueller R.-W."/>
            <person name="Bruemmer F."/>
            <person name="Labrenz M."/>
            <person name="Spormann A.M."/>
            <person name="Op den Camp H."/>
            <person name="Overmann J."/>
            <person name="Amann R."/>
            <person name="Jetten M.S.M."/>
            <person name="Mascher T."/>
            <person name="Medema M.H."/>
            <person name="Devos D.P."/>
            <person name="Kaster A.-K."/>
            <person name="Ovreas L."/>
            <person name="Rohde M."/>
            <person name="Galperin M.Y."/>
            <person name="Jogler C."/>
        </authorList>
    </citation>
    <scope>NUCLEOTIDE SEQUENCE [LARGE SCALE GENOMIC DNA]</scope>
    <source>
        <strain evidence="2 3">Mal4</strain>
    </source>
</reference>
<dbReference type="KEGG" id="mri:Mal4_56580"/>
<gene>
    <name evidence="2" type="ORF">Mal4_56580</name>
</gene>
<keyword evidence="3" id="KW-1185">Reference proteome</keyword>
<name>A0A517ZFS1_9PLAN</name>
<organism evidence="2 3">
    <name type="scientific">Maioricimonas rarisocia</name>
    <dbReference type="NCBI Taxonomy" id="2528026"/>
    <lineage>
        <taxon>Bacteria</taxon>
        <taxon>Pseudomonadati</taxon>
        <taxon>Planctomycetota</taxon>
        <taxon>Planctomycetia</taxon>
        <taxon>Planctomycetales</taxon>
        <taxon>Planctomycetaceae</taxon>
        <taxon>Maioricimonas</taxon>
    </lineage>
</organism>
<feature type="transmembrane region" description="Helical" evidence="1">
    <location>
        <begin position="182"/>
        <end position="205"/>
    </location>
</feature>
<accession>A0A517ZFS1</accession>
<dbReference type="Proteomes" id="UP000320496">
    <property type="component" value="Chromosome"/>
</dbReference>
<evidence type="ECO:0008006" key="4">
    <source>
        <dbReference type="Google" id="ProtNLM"/>
    </source>
</evidence>
<keyword evidence="1" id="KW-0472">Membrane</keyword>
<dbReference type="CDD" id="cd00657">
    <property type="entry name" value="Ferritin_like"/>
    <property type="match status" value="1"/>
</dbReference>
<evidence type="ECO:0000313" key="2">
    <source>
        <dbReference type="EMBL" id="QDU41292.1"/>
    </source>
</evidence>
<protein>
    <recommendedName>
        <fullName evidence="4">Ferritin-like domain-containing protein</fullName>
    </recommendedName>
</protein>
<dbReference type="GO" id="GO:0016491">
    <property type="term" value="F:oxidoreductase activity"/>
    <property type="evidence" value="ECO:0007669"/>
    <property type="project" value="InterPro"/>
</dbReference>
<dbReference type="OrthoDB" id="268439at2"/>